<dbReference type="EMBL" id="JAEMWZ010000035">
    <property type="protein sequence ID" value="KAG7141175.1"/>
    <property type="molecule type" value="Genomic_DNA"/>
</dbReference>
<sequence>MHLTYTDVFLTIPSTSILGTFYDTLRSLSSIIMRWKRLDESKIKDQNRGHMPSPLDAKDLHQIIHATADKEDTVLTTTVNIIEVSSCFEPTCAATMPDVLLSSQILSRHFIILLRPVSMVMCALHTGLQE</sequence>
<protein>
    <submittedName>
        <fullName evidence="1">Uncharacterized protein</fullName>
    </submittedName>
</protein>
<gene>
    <name evidence="1" type="ORF">HYQ45_002158</name>
</gene>
<dbReference type="AlphaFoldDB" id="A0A8I2ZZT3"/>
<reference evidence="1" key="1">
    <citation type="journal article" date="2021" name="Mol. Plant Pathol.">
        <title>A 20-kb lineage-specific genomic region tames virulence in pathogenic amphidiploid Verticillium longisporum.</title>
        <authorList>
            <person name="Harting R."/>
            <person name="Starke J."/>
            <person name="Kusch H."/>
            <person name="Poggeler S."/>
            <person name="Maurus I."/>
            <person name="Schluter R."/>
            <person name="Landesfeind M."/>
            <person name="Bulla I."/>
            <person name="Nowrousian M."/>
            <person name="de Jonge R."/>
            <person name="Stahlhut G."/>
            <person name="Hoff K.J."/>
            <person name="Asshauer K.P."/>
            <person name="Thurmer A."/>
            <person name="Stanke M."/>
            <person name="Daniel R."/>
            <person name="Morgenstern B."/>
            <person name="Thomma B.P.H.J."/>
            <person name="Kronstad J.W."/>
            <person name="Braus-Stromeyer S.A."/>
            <person name="Braus G.H."/>
        </authorList>
    </citation>
    <scope>NUCLEOTIDE SEQUENCE</scope>
    <source>
        <strain evidence="1">Vl32</strain>
    </source>
</reference>
<name>A0A8I2ZZT3_VERLO</name>
<comment type="caution">
    <text evidence="1">The sequence shown here is derived from an EMBL/GenBank/DDBJ whole genome shotgun (WGS) entry which is preliminary data.</text>
</comment>
<evidence type="ECO:0000313" key="2">
    <source>
        <dbReference type="Proteomes" id="UP000689129"/>
    </source>
</evidence>
<dbReference type="Proteomes" id="UP000689129">
    <property type="component" value="Unassembled WGS sequence"/>
</dbReference>
<proteinExistence type="predicted"/>
<accession>A0A8I2ZZT3</accession>
<organism evidence="1 2">
    <name type="scientific">Verticillium longisporum</name>
    <name type="common">Verticillium dahliae var. longisporum</name>
    <dbReference type="NCBI Taxonomy" id="100787"/>
    <lineage>
        <taxon>Eukaryota</taxon>
        <taxon>Fungi</taxon>
        <taxon>Dikarya</taxon>
        <taxon>Ascomycota</taxon>
        <taxon>Pezizomycotina</taxon>
        <taxon>Sordariomycetes</taxon>
        <taxon>Hypocreomycetidae</taxon>
        <taxon>Glomerellales</taxon>
        <taxon>Plectosphaerellaceae</taxon>
        <taxon>Verticillium</taxon>
    </lineage>
</organism>
<evidence type="ECO:0000313" key="1">
    <source>
        <dbReference type="EMBL" id="KAG7141175.1"/>
    </source>
</evidence>